<accession>A0A1I6IT34</accession>
<evidence type="ECO:0000313" key="2">
    <source>
        <dbReference type="EMBL" id="SFR69811.1"/>
    </source>
</evidence>
<feature type="region of interest" description="Disordered" evidence="1">
    <location>
        <begin position="1"/>
        <end position="26"/>
    </location>
</feature>
<dbReference type="AlphaFoldDB" id="A0A1I6IT34"/>
<gene>
    <name evidence="2" type="ORF">SAMN02910262_00774</name>
</gene>
<evidence type="ECO:0000313" key="3">
    <source>
        <dbReference type="Proteomes" id="UP000214760"/>
    </source>
</evidence>
<evidence type="ECO:0000256" key="1">
    <source>
        <dbReference type="SAM" id="MobiDB-lite"/>
    </source>
</evidence>
<dbReference type="EMBL" id="FOZC01000003">
    <property type="protein sequence ID" value="SFR69811.1"/>
    <property type="molecule type" value="Genomic_DNA"/>
</dbReference>
<feature type="compositionally biased region" description="Basic and acidic residues" evidence="1">
    <location>
        <begin position="12"/>
        <end position="26"/>
    </location>
</feature>
<sequence length="40" mass="4650">MPESAMCPASRMPEKAKRSKQIVDRTKTEDALFIRKKKIE</sequence>
<protein>
    <submittedName>
        <fullName evidence="2">Uncharacterized protein</fullName>
    </submittedName>
</protein>
<proteinExistence type="predicted"/>
<reference evidence="2 3" key="1">
    <citation type="submission" date="2016-10" db="EMBL/GenBank/DDBJ databases">
        <authorList>
            <person name="de Groot N.N."/>
        </authorList>
    </citation>
    <scope>NUCLEOTIDE SEQUENCE [LARGE SCALE GENOMIC DNA]</scope>
    <source>
        <strain evidence="2 3">F</strain>
    </source>
</reference>
<dbReference type="Proteomes" id="UP000214760">
    <property type="component" value="Unassembled WGS sequence"/>
</dbReference>
<organism evidence="2 3">
    <name type="scientific">[Clostridium] aminophilum</name>
    <dbReference type="NCBI Taxonomy" id="1526"/>
    <lineage>
        <taxon>Bacteria</taxon>
        <taxon>Bacillati</taxon>
        <taxon>Bacillota</taxon>
        <taxon>Clostridia</taxon>
        <taxon>Lachnospirales</taxon>
        <taxon>Lachnospiraceae</taxon>
    </lineage>
</organism>
<name>A0A1I6IT34_9FIRM</name>